<name>A0A1X2GBB9_9FUNG</name>
<reference evidence="2 3" key="1">
    <citation type="submission" date="2016-07" db="EMBL/GenBank/DDBJ databases">
        <title>Pervasive Adenine N6-methylation of Active Genes in Fungi.</title>
        <authorList>
            <consortium name="DOE Joint Genome Institute"/>
            <person name="Mondo S.J."/>
            <person name="Dannebaum R.O."/>
            <person name="Kuo R.C."/>
            <person name="Labutti K."/>
            <person name="Haridas S."/>
            <person name="Kuo A."/>
            <person name="Salamov A."/>
            <person name="Ahrendt S.R."/>
            <person name="Lipzen A."/>
            <person name="Sullivan W."/>
            <person name="Andreopoulos W.B."/>
            <person name="Clum A."/>
            <person name="Lindquist E."/>
            <person name="Daum C."/>
            <person name="Ramamoorthy G.K."/>
            <person name="Gryganskyi A."/>
            <person name="Culley D."/>
            <person name="Magnuson J.K."/>
            <person name="James T.Y."/>
            <person name="O'Malley M.A."/>
            <person name="Stajich J.E."/>
            <person name="Spatafora J.W."/>
            <person name="Visel A."/>
            <person name="Grigoriev I.V."/>
        </authorList>
    </citation>
    <scope>NUCLEOTIDE SEQUENCE [LARGE SCALE GENOMIC DNA]</scope>
    <source>
        <strain evidence="2 3">NRRL 3301</strain>
    </source>
</reference>
<dbReference type="AlphaFoldDB" id="A0A1X2GBB9"/>
<dbReference type="Pfam" id="PF08550">
    <property type="entry name" value="GATA_AreA"/>
    <property type="match status" value="1"/>
</dbReference>
<dbReference type="STRING" id="101127.A0A1X2GBB9"/>
<organism evidence="2 3">
    <name type="scientific">Hesseltinella vesiculosa</name>
    <dbReference type="NCBI Taxonomy" id="101127"/>
    <lineage>
        <taxon>Eukaryota</taxon>
        <taxon>Fungi</taxon>
        <taxon>Fungi incertae sedis</taxon>
        <taxon>Mucoromycota</taxon>
        <taxon>Mucoromycotina</taxon>
        <taxon>Mucoromycetes</taxon>
        <taxon>Mucorales</taxon>
        <taxon>Cunninghamellaceae</taxon>
        <taxon>Hesseltinella</taxon>
    </lineage>
</organism>
<evidence type="ECO:0000259" key="1">
    <source>
        <dbReference type="Pfam" id="PF08550"/>
    </source>
</evidence>
<feature type="domain" description="Nitrogen regulatory protein areA GATA-like" evidence="1">
    <location>
        <begin position="22"/>
        <end position="45"/>
    </location>
</feature>
<evidence type="ECO:0000313" key="2">
    <source>
        <dbReference type="EMBL" id="ORX49828.1"/>
    </source>
</evidence>
<keyword evidence="3" id="KW-1185">Reference proteome</keyword>
<comment type="caution">
    <text evidence="2">The sequence shown here is derived from an EMBL/GenBank/DDBJ whole genome shotgun (WGS) entry which is preliminary data.</text>
</comment>
<gene>
    <name evidence="2" type="ORF">DM01DRAFT_1101391</name>
</gene>
<evidence type="ECO:0000313" key="3">
    <source>
        <dbReference type="Proteomes" id="UP000242146"/>
    </source>
</evidence>
<dbReference type="OrthoDB" id="515401at2759"/>
<dbReference type="EMBL" id="MCGT01000025">
    <property type="protein sequence ID" value="ORX49828.1"/>
    <property type="molecule type" value="Genomic_DNA"/>
</dbReference>
<sequence length="225" mass="25830">MTRRRFHIITWNSCQAFGQVPFTKYKRNLHHGFRLENMSWRLWYRETRLRKTSLPNTNTMELPSAQLDHKDTLPHTRLTRSRSLPSLSYPSQVLAQPTTSIDTPTYSAVSPPQPKFFVGLDDDESDLDDEEEWVNQRWCMDDDEEDMVSLEDSGEFSSCGSSVIDEDDLAEPKQPISLLTSLLQKQAVAAAASIKSLPDASPCLRRSHCHGRLDQWFSQQQTTLL</sequence>
<protein>
    <recommendedName>
        <fullName evidence="1">Nitrogen regulatory protein areA GATA-like domain-containing protein</fullName>
    </recommendedName>
</protein>
<accession>A0A1X2GBB9</accession>
<dbReference type="Proteomes" id="UP000242146">
    <property type="component" value="Unassembled WGS sequence"/>
</dbReference>
<dbReference type="InterPro" id="IPR013860">
    <property type="entry name" value="AreA_GATA"/>
</dbReference>
<proteinExistence type="predicted"/>